<gene>
    <name evidence="1" type="ORF">RND71_031930</name>
</gene>
<evidence type="ECO:0000313" key="1">
    <source>
        <dbReference type="EMBL" id="KAK4349175.1"/>
    </source>
</evidence>
<name>A0AAE1RBM6_9SOLA</name>
<accession>A0AAE1RBM6</accession>
<organism evidence="1 2">
    <name type="scientific">Anisodus tanguticus</name>
    <dbReference type="NCBI Taxonomy" id="243964"/>
    <lineage>
        <taxon>Eukaryota</taxon>
        <taxon>Viridiplantae</taxon>
        <taxon>Streptophyta</taxon>
        <taxon>Embryophyta</taxon>
        <taxon>Tracheophyta</taxon>
        <taxon>Spermatophyta</taxon>
        <taxon>Magnoliopsida</taxon>
        <taxon>eudicotyledons</taxon>
        <taxon>Gunneridae</taxon>
        <taxon>Pentapetalae</taxon>
        <taxon>asterids</taxon>
        <taxon>lamiids</taxon>
        <taxon>Solanales</taxon>
        <taxon>Solanaceae</taxon>
        <taxon>Solanoideae</taxon>
        <taxon>Hyoscyameae</taxon>
        <taxon>Anisodus</taxon>
    </lineage>
</organism>
<protein>
    <submittedName>
        <fullName evidence="1">Uncharacterized protein</fullName>
    </submittedName>
</protein>
<keyword evidence="2" id="KW-1185">Reference proteome</keyword>
<proteinExistence type="predicted"/>
<comment type="caution">
    <text evidence="1">The sequence shown here is derived from an EMBL/GenBank/DDBJ whole genome shotgun (WGS) entry which is preliminary data.</text>
</comment>
<sequence>MTVSEMSFLKELRSQAITMSFHPFHCANKGDSSFGTSTFPLMNSSLFLAEGEINTPLFQFP</sequence>
<evidence type="ECO:0000313" key="2">
    <source>
        <dbReference type="Proteomes" id="UP001291623"/>
    </source>
</evidence>
<dbReference type="AlphaFoldDB" id="A0AAE1RBM6"/>
<dbReference type="EMBL" id="JAVYJV010000017">
    <property type="protein sequence ID" value="KAK4349175.1"/>
    <property type="molecule type" value="Genomic_DNA"/>
</dbReference>
<dbReference type="Proteomes" id="UP001291623">
    <property type="component" value="Unassembled WGS sequence"/>
</dbReference>
<reference evidence="1" key="1">
    <citation type="submission" date="2023-12" db="EMBL/GenBank/DDBJ databases">
        <title>Genome assembly of Anisodus tanguticus.</title>
        <authorList>
            <person name="Wang Y.-J."/>
        </authorList>
    </citation>
    <scope>NUCLEOTIDE SEQUENCE</scope>
    <source>
        <strain evidence="1">KB-2021</strain>
        <tissue evidence="1">Leaf</tissue>
    </source>
</reference>